<evidence type="ECO:0000256" key="3">
    <source>
        <dbReference type="ARBA" id="ARBA00020902"/>
    </source>
</evidence>
<dbReference type="PANTHER" id="PTHR30372">
    <property type="entry name" value="LIPID-A-DISACCHARIDE SYNTHASE"/>
    <property type="match status" value="1"/>
</dbReference>
<dbReference type="EC" id="2.4.1.182" evidence="2 10"/>
<name>A0A7W5UK09_9BACT</name>
<evidence type="ECO:0000313" key="12">
    <source>
        <dbReference type="Proteomes" id="UP000541425"/>
    </source>
</evidence>
<evidence type="ECO:0000256" key="2">
    <source>
        <dbReference type="ARBA" id="ARBA00012687"/>
    </source>
</evidence>
<comment type="caution">
    <text evidence="11">The sequence shown here is derived from an EMBL/GenBank/DDBJ whole genome shotgun (WGS) entry which is preliminary data.</text>
</comment>
<protein>
    <recommendedName>
        <fullName evidence="3 10">Lipid-A-disaccharide synthase</fullName>
        <ecNumber evidence="2 10">2.4.1.182</ecNumber>
    </recommendedName>
</protein>
<comment type="catalytic activity">
    <reaction evidence="9">
        <text>a lipid X + a UDP-2-N,3-O-bis[(3R)-3-hydroxyacyl]-alpha-D-glucosamine = a lipid A disaccharide + UDP + H(+)</text>
        <dbReference type="Rhea" id="RHEA:67828"/>
        <dbReference type="ChEBI" id="CHEBI:15378"/>
        <dbReference type="ChEBI" id="CHEBI:58223"/>
        <dbReference type="ChEBI" id="CHEBI:137748"/>
        <dbReference type="ChEBI" id="CHEBI:176338"/>
        <dbReference type="ChEBI" id="CHEBI:176343"/>
        <dbReference type="EC" id="2.4.1.182"/>
    </reaction>
</comment>
<dbReference type="GO" id="GO:0009245">
    <property type="term" value="P:lipid A biosynthetic process"/>
    <property type="evidence" value="ECO:0007669"/>
    <property type="project" value="UniProtKB-UniRule"/>
</dbReference>
<dbReference type="AlphaFoldDB" id="A0A7W5UK09"/>
<accession>A0A7W5UK09</accession>
<dbReference type="Proteomes" id="UP000541425">
    <property type="component" value="Unassembled WGS sequence"/>
</dbReference>
<sequence length="382" mass="43350">MRYFLIAGEASGDLHAAHLMKALQAEDPEAEFQYYGGNNMQAVAPGCLRHYEDLAYMGFIPVLLHARTILRGMRQCKEQIRAYRPDVVILVDYPGFNLSIARFVHAEQICPVFYYISPKIWAWKERRIKNIRRDVDRLYSILPFEVDYFKRKHNYPITYVGNPTMDEVDAFVRQHGQPAPNGRTLALLPGSRRQEVADNLSRMLLAVAPVLAERDMQAEIAVAPALPLDFYERIISASGVEHSRVKLVENQTYALLSRSMAALVTSGTATLETALFRVPQVVCYYIKLGPLFRLLRRLFLKVPFVSLVNLVGGEEIVPELIADEMNVRNVRHQLESILPNGSCREAQLQGYERMAKILGQPGAPEHAAQDMVKALREKRNAQ</sequence>
<dbReference type="Pfam" id="PF02684">
    <property type="entry name" value="LpxB"/>
    <property type="match status" value="1"/>
</dbReference>
<evidence type="ECO:0000256" key="6">
    <source>
        <dbReference type="ARBA" id="ARBA00022676"/>
    </source>
</evidence>
<evidence type="ECO:0000256" key="5">
    <source>
        <dbReference type="ARBA" id="ARBA00022556"/>
    </source>
</evidence>
<dbReference type="EMBL" id="JACICA010000005">
    <property type="protein sequence ID" value="MBB3702756.1"/>
    <property type="molecule type" value="Genomic_DNA"/>
</dbReference>
<gene>
    <name evidence="11" type="ORF">FHS60_001225</name>
</gene>
<evidence type="ECO:0000256" key="7">
    <source>
        <dbReference type="ARBA" id="ARBA00022679"/>
    </source>
</evidence>
<dbReference type="SUPFAM" id="SSF53756">
    <property type="entry name" value="UDP-Glycosyltransferase/glycogen phosphorylase"/>
    <property type="match status" value="1"/>
</dbReference>
<evidence type="ECO:0000256" key="1">
    <source>
        <dbReference type="ARBA" id="ARBA00002056"/>
    </source>
</evidence>
<dbReference type="InterPro" id="IPR003835">
    <property type="entry name" value="Glyco_trans_19"/>
</dbReference>
<dbReference type="GO" id="GO:0005543">
    <property type="term" value="F:phospholipid binding"/>
    <property type="evidence" value="ECO:0007669"/>
    <property type="project" value="TreeGrafter"/>
</dbReference>
<evidence type="ECO:0000256" key="10">
    <source>
        <dbReference type="NCBIfam" id="TIGR00215"/>
    </source>
</evidence>
<evidence type="ECO:0000256" key="4">
    <source>
        <dbReference type="ARBA" id="ARBA00022516"/>
    </source>
</evidence>
<evidence type="ECO:0000256" key="9">
    <source>
        <dbReference type="ARBA" id="ARBA00048975"/>
    </source>
</evidence>
<keyword evidence="7 11" id="KW-0808">Transferase</keyword>
<keyword evidence="4" id="KW-0444">Lipid biosynthesis</keyword>
<keyword evidence="6 11" id="KW-0328">Glycosyltransferase</keyword>
<dbReference type="NCBIfam" id="TIGR00215">
    <property type="entry name" value="lpxB"/>
    <property type="match status" value="1"/>
</dbReference>
<dbReference type="RefSeq" id="WP_183696245.1">
    <property type="nucleotide sequence ID" value="NZ_JACICA010000005.1"/>
</dbReference>
<proteinExistence type="predicted"/>
<organism evidence="11 12">
    <name type="scientific">Alloprevotella rava</name>
    <dbReference type="NCBI Taxonomy" id="671218"/>
    <lineage>
        <taxon>Bacteria</taxon>
        <taxon>Pseudomonadati</taxon>
        <taxon>Bacteroidota</taxon>
        <taxon>Bacteroidia</taxon>
        <taxon>Bacteroidales</taxon>
        <taxon>Prevotellaceae</taxon>
        <taxon>Alloprevotella</taxon>
    </lineage>
</organism>
<dbReference type="GO" id="GO:0016020">
    <property type="term" value="C:membrane"/>
    <property type="evidence" value="ECO:0007669"/>
    <property type="project" value="GOC"/>
</dbReference>
<comment type="function">
    <text evidence="1">Condensation of UDP-2,3-diacylglucosamine and 2,3-diacylglucosamine-1-phosphate to form lipid A disaccharide, a precursor of lipid A, a phosphorylated glycolipid that anchors the lipopolysaccharide to the outer membrane of the cell.</text>
</comment>
<evidence type="ECO:0000256" key="8">
    <source>
        <dbReference type="ARBA" id="ARBA00023098"/>
    </source>
</evidence>
<keyword evidence="5" id="KW-0441">Lipid A biosynthesis</keyword>
<evidence type="ECO:0000313" key="11">
    <source>
        <dbReference type="EMBL" id="MBB3702756.1"/>
    </source>
</evidence>
<reference evidence="11 12" key="1">
    <citation type="submission" date="2020-08" db="EMBL/GenBank/DDBJ databases">
        <title>Genomic Encyclopedia of Type Strains, Phase IV (KMG-IV): sequencing the most valuable type-strain genomes for metagenomic binning, comparative biology and taxonomic classification.</title>
        <authorList>
            <person name="Goeker M."/>
        </authorList>
    </citation>
    <scope>NUCLEOTIDE SEQUENCE [LARGE SCALE GENOMIC DNA]</scope>
    <source>
        <strain evidence="11 12">DSM 22548</strain>
    </source>
</reference>
<dbReference type="PANTHER" id="PTHR30372:SF4">
    <property type="entry name" value="LIPID-A-DISACCHARIDE SYNTHASE, MITOCHONDRIAL-RELATED"/>
    <property type="match status" value="1"/>
</dbReference>
<keyword evidence="8" id="KW-0443">Lipid metabolism</keyword>
<dbReference type="GO" id="GO:0008915">
    <property type="term" value="F:lipid-A-disaccharide synthase activity"/>
    <property type="evidence" value="ECO:0007669"/>
    <property type="project" value="UniProtKB-UniRule"/>
</dbReference>